<dbReference type="Proteomes" id="UP000325313">
    <property type="component" value="Unassembled WGS sequence"/>
</dbReference>
<protein>
    <submittedName>
        <fullName evidence="2">Uncharacterized protein</fullName>
    </submittedName>
</protein>
<organism evidence="2 3">
    <name type="scientific">Puccinia graminis f. sp. tritici</name>
    <dbReference type="NCBI Taxonomy" id="56615"/>
    <lineage>
        <taxon>Eukaryota</taxon>
        <taxon>Fungi</taxon>
        <taxon>Dikarya</taxon>
        <taxon>Basidiomycota</taxon>
        <taxon>Pucciniomycotina</taxon>
        <taxon>Pucciniomycetes</taxon>
        <taxon>Pucciniales</taxon>
        <taxon>Pucciniaceae</taxon>
        <taxon>Puccinia</taxon>
    </lineage>
</organism>
<sequence length="93" mass="10557">MRGKPRTMTQLTSYQRPRRRRRRISPPEDQDCLRGFPILVGLSRKQFLAKLLTLPPPVPLQTTTPPPPLLRPDQQLIPAIVASTIDRICNGAH</sequence>
<evidence type="ECO:0000313" key="2">
    <source>
        <dbReference type="EMBL" id="KAA1090255.1"/>
    </source>
</evidence>
<name>A0A5B0NLQ3_PUCGR</name>
<reference evidence="2 3" key="1">
    <citation type="submission" date="2019-05" db="EMBL/GenBank/DDBJ databases">
        <title>Emergence of the Ug99 lineage of the wheat stem rust pathogen through somatic hybridization.</title>
        <authorList>
            <person name="Li F."/>
            <person name="Upadhyaya N.M."/>
            <person name="Sperschneider J."/>
            <person name="Matny O."/>
            <person name="Nguyen-Phuc H."/>
            <person name="Mago R."/>
            <person name="Raley C."/>
            <person name="Miller M.E."/>
            <person name="Silverstein K.A.T."/>
            <person name="Henningsen E."/>
            <person name="Hirsch C.D."/>
            <person name="Visser B."/>
            <person name="Pretorius Z.A."/>
            <person name="Steffenson B.J."/>
            <person name="Schwessinger B."/>
            <person name="Dodds P.N."/>
            <person name="Figueroa M."/>
        </authorList>
    </citation>
    <scope>NUCLEOTIDE SEQUENCE [LARGE SCALE GENOMIC DNA]</scope>
    <source>
        <strain evidence="2 3">Ug99</strain>
    </source>
</reference>
<dbReference type="AlphaFoldDB" id="A0A5B0NLQ3"/>
<feature type="region of interest" description="Disordered" evidence="1">
    <location>
        <begin position="1"/>
        <end position="29"/>
    </location>
</feature>
<evidence type="ECO:0000256" key="1">
    <source>
        <dbReference type="SAM" id="MobiDB-lite"/>
    </source>
</evidence>
<gene>
    <name evidence="2" type="ORF">PGTUg99_002023</name>
</gene>
<proteinExistence type="predicted"/>
<evidence type="ECO:0000313" key="3">
    <source>
        <dbReference type="Proteomes" id="UP000325313"/>
    </source>
</evidence>
<accession>A0A5B0NLQ3</accession>
<dbReference type="EMBL" id="VDEP01000402">
    <property type="protein sequence ID" value="KAA1090255.1"/>
    <property type="molecule type" value="Genomic_DNA"/>
</dbReference>
<comment type="caution">
    <text evidence="2">The sequence shown here is derived from an EMBL/GenBank/DDBJ whole genome shotgun (WGS) entry which is preliminary data.</text>
</comment>